<evidence type="ECO:0000313" key="2">
    <source>
        <dbReference type="Proteomes" id="UP000680638"/>
    </source>
</evidence>
<evidence type="ECO:0000313" key="1">
    <source>
        <dbReference type="EMBL" id="GIO67865.1"/>
    </source>
</evidence>
<keyword evidence="2" id="KW-1185">Reference proteome</keyword>
<gene>
    <name evidence="1" type="ORF">J21TS3_26860</name>
</gene>
<reference evidence="1 2" key="1">
    <citation type="submission" date="2021-03" db="EMBL/GenBank/DDBJ databases">
        <title>Antimicrobial resistance genes in bacteria isolated from Japanese honey, and their potential for conferring macrolide and lincosamide resistance in the American foulbrood pathogen Paenibacillus larvae.</title>
        <authorList>
            <person name="Okamoto M."/>
            <person name="Kumagai M."/>
            <person name="Kanamori H."/>
            <person name="Takamatsu D."/>
        </authorList>
    </citation>
    <scope>NUCLEOTIDE SEQUENCE [LARGE SCALE GENOMIC DNA]</scope>
    <source>
        <strain evidence="1 2">J21TS3</strain>
    </source>
</reference>
<proteinExistence type="predicted"/>
<dbReference type="RefSeq" id="WP_212950213.1">
    <property type="nucleotide sequence ID" value="NZ_BORW01000012.1"/>
</dbReference>
<name>A0ABQ4LX67_9BACL</name>
<dbReference type="EMBL" id="BORW01000012">
    <property type="protein sequence ID" value="GIO67865.1"/>
    <property type="molecule type" value="Genomic_DNA"/>
</dbReference>
<dbReference type="Proteomes" id="UP000680638">
    <property type="component" value="Unassembled WGS sequence"/>
</dbReference>
<accession>A0ABQ4LX67</accession>
<sequence>MMDRMTGCSPIAVHDLQYMIQAEYRSMIYAQRLLQLAPPEHRAYFSRNVEMKQKERLAVWTRWYYRLTACYPVFSKVEPPKEYPDGLRLLIGDALDAAELYEGLLHCTRDPQLQWMLQRAMNGETRWAIRLQSSYADYLAGNGDSAKSKGRIGVIRK</sequence>
<organism evidence="1 2">
    <name type="scientific">Paenibacillus cookii</name>
    <dbReference type="NCBI Taxonomy" id="157839"/>
    <lineage>
        <taxon>Bacteria</taxon>
        <taxon>Bacillati</taxon>
        <taxon>Bacillota</taxon>
        <taxon>Bacilli</taxon>
        <taxon>Bacillales</taxon>
        <taxon>Paenibacillaceae</taxon>
        <taxon>Paenibacillus</taxon>
    </lineage>
</organism>
<comment type="caution">
    <text evidence="1">The sequence shown here is derived from an EMBL/GenBank/DDBJ whole genome shotgun (WGS) entry which is preliminary data.</text>
</comment>
<protein>
    <submittedName>
        <fullName evidence="1">Uncharacterized protein</fullName>
    </submittedName>
</protein>